<evidence type="ECO:0000313" key="1">
    <source>
        <dbReference type="EMBL" id="GAA4470479.1"/>
    </source>
</evidence>
<accession>A0ABP8NPX0</accession>
<keyword evidence="2" id="KW-1185">Reference proteome</keyword>
<dbReference type="Proteomes" id="UP001500067">
    <property type="component" value="Unassembled WGS sequence"/>
</dbReference>
<evidence type="ECO:0000313" key="2">
    <source>
        <dbReference type="Proteomes" id="UP001500067"/>
    </source>
</evidence>
<protein>
    <submittedName>
        <fullName evidence="1">Uncharacterized protein</fullName>
    </submittedName>
</protein>
<proteinExistence type="predicted"/>
<reference evidence="2" key="1">
    <citation type="journal article" date="2019" name="Int. J. Syst. Evol. Microbiol.">
        <title>The Global Catalogue of Microorganisms (GCM) 10K type strain sequencing project: providing services to taxonomists for standard genome sequencing and annotation.</title>
        <authorList>
            <consortium name="The Broad Institute Genomics Platform"/>
            <consortium name="The Broad Institute Genome Sequencing Center for Infectious Disease"/>
            <person name="Wu L."/>
            <person name="Ma J."/>
        </authorList>
    </citation>
    <scope>NUCLEOTIDE SEQUENCE [LARGE SCALE GENOMIC DNA]</scope>
    <source>
        <strain evidence="2">JCM 32105</strain>
    </source>
</reference>
<sequence>MILSDTWFMDGYIDYELQKYRLLAYLQDVKRYFNETKLYPQLSDIVAHYNNLLLFRSNKQLMQDSFPRKLTGIDTEKIEMVYERMLTDSELMQELEDITAFAVAEMKDTISEGAEIYELIEKQMLIEPVGIIPLYKNEGYIFMRITGHSEVRIYNYTVSIFEHKDARYKGIKMTYVDSRAKNLANTYEQIKLDIVRDIRTLPNPAVYKVEFPTEIPFHETLLPIAKRSLVRYI</sequence>
<dbReference type="EMBL" id="BAABFA010000024">
    <property type="protein sequence ID" value="GAA4470479.1"/>
    <property type="molecule type" value="Genomic_DNA"/>
</dbReference>
<name>A0ABP8NPX0_9BACT</name>
<comment type="caution">
    <text evidence="1">The sequence shown here is derived from an EMBL/GenBank/DDBJ whole genome shotgun (WGS) entry which is preliminary data.</text>
</comment>
<gene>
    <name evidence="1" type="ORF">GCM10023093_31840</name>
</gene>
<organism evidence="1 2">
    <name type="scientific">Nemorincola caseinilytica</name>
    <dbReference type="NCBI Taxonomy" id="2054315"/>
    <lineage>
        <taxon>Bacteria</taxon>
        <taxon>Pseudomonadati</taxon>
        <taxon>Bacteroidota</taxon>
        <taxon>Chitinophagia</taxon>
        <taxon>Chitinophagales</taxon>
        <taxon>Chitinophagaceae</taxon>
        <taxon>Nemorincola</taxon>
    </lineage>
</organism>
<dbReference type="RefSeq" id="WP_345085576.1">
    <property type="nucleotide sequence ID" value="NZ_BAABFA010000024.1"/>
</dbReference>